<dbReference type="Gene3D" id="1.10.8.1310">
    <property type="match status" value="1"/>
</dbReference>
<feature type="transmembrane region" description="Helical" evidence="2">
    <location>
        <begin position="643"/>
        <end position="662"/>
    </location>
</feature>
<reference evidence="4 5" key="1">
    <citation type="submission" date="2016-04" db="EMBL/GenBank/DDBJ databases">
        <title>The genome of Intoshia linei affirms orthonectids as highly simplified spiralians.</title>
        <authorList>
            <person name="Mikhailov K.V."/>
            <person name="Slusarev G.S."/>
            <person name="Nikitin M.A."/>
            <person name="Logacheva M.D."/>
            <person name="Penin A."/>
            <person name="Aleoshin V."/>
            <person name="Panchin Y.V."/>
        </authorList>
    </citation>
    <scope>NUCLEOTIDE SEQUENCE [LARGE SCALE GENOMIC DNA]</scope>
    <source>
        <strain evidence="4">Intl2013</strain>
        <tissue evidence="4">Whole animal</tissue>
    </source>
</reference>
<dbReference type="Pfam" id="PF12352">
    <property type="entry name" value="V-SNARE_C"/>
    <property type="match status" value="1"/>
</dbReference>
<comment type="caution">
    <text evidence="4">The sequence shown here is derived from an EMBL/GenBank/DDBJ whole genome shotgun (WGS) entry which is preliminary data.</text>
</comment>
<dbReference type="GO" id="GO:0005789">
    <property type="term" value="C:endoplasmic reticulum membrane"/>
    <property type="evidence" value="ECO:0007669"/>
    <property type="project" value="TreeGrafter"/>
</dbReference>
<evidence type="ECO:0000256" key="1">
    <source>
        <dbReference type="ARBA" id="ARBA00022468"/>
    </source>
</evidence>
<dbReference type="PROSITE" id="PS50086">
    <property type="entry name" value="TBC_RABGAP"/>
    <property type="match status" value="1"/>
</dbReference>
<keyword evidence="2" id="KW-0472">Membrane</keyword>
<dbReference type="EMBL" id="LWCA01000567">
    <property type="protein sequence ID" value="OAF67821.1"/>
    <property type="molecule type" value="Genomic_DNA"/>
</dbReference>
<feature type="domain" description="Rab-GAP TBC" evidence="3">
    <location>
        <begin position="357"/>
        <end position="540"/>
    </location>
</feature>
<feature type="transmembrane region" description="Helical" evidence="2">
    <location>
        <begin position="532"/>
        <end position="552"/>
    </location>
</feature>
<keyword evidence="4" id="KW-0689">Ribosomal protein</keyword>
<dbReference type="Proteomes" id="UP000078046">
    <property type="component" value="Unassembled WGS sequence"/>
</dbReference>
<keyword evidence="4" id="KW-0687">Ribonucleoprotein</keyword>
<accession>A0A177B2I2</accession>
<name>A0A177B2I2_9BILA</name>
<sequence>MKKRNLNSELDHNTKLSSAHNEIDNVIKQSTYIIEGLNYQEEKLENVHNKIYRIQNVIARSTSLSKTIMTRVSADKKIFITGVIALALGNINKTSINGKSSLECSKESLLLRGIWPHNIGVLSRLPEFYKSRYIEKFQDDNLLLKTTIHYEPPKDYFVYDQFGLPKVLNRNPPKTYLPSIADKSLWDLERVVYFVKETKFETDRQPRFLRPNLERNYLYSEILNVWLTIVTTETAYEAIDQCYGIDGYIMKSSESKIGSMLGMMLKRRFMRKLYEKDCSNEILSKFNKYLIPKNEIDWLGLTLYEAEKRQRYIELMNHTSRGIPTKYIYSKSFKMDKIDQLTIEDCRNICFGYHKIKINKDNRKFIWSKILKVENKRVKLSTDFEYRKNEFYKIVTVDIDRITYLIPNVDDEEKEDIKSKLKIVVMELLLQSPKKYYQGFHEVCLTVMLTVGFELSILVMDELTNRHLLYYTTNNFGKSLCIIDYLLPLIKILNPKLESHLEAASVDGIIILSWLLTWFLHIIKDYDKAIRYYDICIASPVLFPVYLSSVIINDSSSSILSSTLDTGEISMKIQNLPLIADQSRITCQASQLYHMYPPTVMLTKNKSLVQILGYDTKLPFSPNCEEISKIIEQNNPQSINTKYLIIAVLVLGSIMTSILYNYKYK</sequence>
<dbReference type="GO" id="GO:0005840">
    <property type="term" value="C:ribosome"/>
    <property type="evidence" value="ECO:0007669"/>
    <property type="project" value="UniProtKB-KW"/>
</dbReference>
<evidence type="ECO:0000256" key="2">
    <source>
        <dbReference type="SAM" id="Phobius"/>
    </source>
</evidence>
<keyword evidence="2" id="KW-0812">Transmembrane</keyword>
<proteinExistence type="predicted"/>
<keyword evidence="5" id="KW-1185">Reference proteome</keyword>
<keyword evidence="1" id="KW-0343">GTPase activation</keyword>
<dbReference type="PANTHER" id="PTHR20913">
    <property type="entry name" value="TBC1 DOMAIN FAMILY MEMBER 20/GTPASE"/>
    <property type="match status" value="1"/>
</dbReference>
<dbReference type="SUPFAM" id="SSF47923">
    <property type="entry name" value="Ypt/Rab-GAP domain of gyp1p"/>
    <property type="match status" value="2"/>
</dbReference>
<evidence type="ECO:0000259" key="3">
    <source>
        <dbReference type="PROSITE" id="PS50086"/>
    </source>
</evidence>
<evidence type="ECO:0000313" key="5">
    <source>
        <dbReference type="Proteomes" id="UP000078046"/>
    </source>
</evidence>
<dbReference type="GO" id="GO:0005096">
    <property type="term" value="F:GTPase activator activity"/>
    <property type="evidence" value="ECO:0007669"/>
    <property type="project" value="UniProtKB-KW"/>
</dbReference>
<dbReference type="OrthoDB" id="361870at2759"/>
<gene>
    <name evidence="4" type="ORF">A3Q56_04457</name>
</gene>
<dbReference type="Gene3D" id="1.10.472.80">
    <property type="entry name" value="Ypt/Rab-GAP domain of gyp1p, domain 3"/>
    <property type="match status" value="1"/>
</dbReference>
<evidence type="ECO:0000313" key="4">
    <source>
        <dbReference type="EMBL" id="OAF67821.1"/>
    </source>
</evidence>
<protein>
    <submittedName>
        <fullName evidence="4">39S ribosomal protein L28, mitochondrial</fullName>
    </submittedName>
</protein>
<organism evidence="4 5">
    <name type="scientific">Intoshia linei</name>
    <dbReference type="NCBI Taxonomy" id="1819745"/>
    <lineage>
        <taxon>Eukaryota</taxon>
        <taxon>Metazoa</taxon>
        <taxon>Spiralia</taxon>
        <taxon>Lophotrochozoa</taxon>
        <taxon>Mesozoa</taxon>
        <taxon>Orthonectida</taxon>
        <taxon>Rhopaluridae</taxon>
        <taxon>Intoshia</taxon>
    </lineage>
</organism>
<feature type="transmembrane region" description="Helical" evidence="2">
    <location>
        <begin position="503"/>
        <end position="520"/>
    </location>
</feature>
<dbReference type="InterPro" id="IPR000195">
    <property type="entry name" value="Rab-GAP-TBC_dom"/>
</dbReference>
<dbReference type="PANTHER" id="PTHR20913:SF7">
    <property type="entry name" value="RE60063P"/>
    <property type="match status" value="1"/>
</dbReference>
<dbReference type="InterPro" id="IPR035969">
    <property type="entry name" value="Rab-GAP_TBC_sf"/>
</dbReference>
<dbReference type="AlphaFoldDB" id="A0A177B2I2"/>
<keyword evidence="2" id="KW-1133">Transmembrane helix</keyword>
<dbReference type="InterPro" id="IPR045913">
    <property type="entry name" value="TBC20/Gyp8-like"/>
</dbReference>
<dbReference type="GO" id="GO:0006888">
    <property type="term" value="P:endoplasmic reticulum to Golgi vesicle-mediated transport"/>
    <property type="evidence" value="ECO:0007669"/>
    <property type="project" value="TreeGrafter"/>
</dbReference>
<dbReference type="Pfam" id="PF00566">
    <property type="entry name" value="RabGAP-TBC"/>
    <property type="match status" value="1"/>
</dbReference>